<evidence type="ECO:0000256" key="2">
    <source>
        <dbReference type="ARBA" id="ARBA00023125"/>
    </source>
</evidence>
<reference evidence="7" key="1">
    <citation type="journal article" date="2019" name="Int. J. Syst. Evol. Microbiol.">
        <title>The Global Catalogue of Microorganisms (GCM) 10K type strain sequencing project: providing services to taxonomists for standard genome sequencing and annotation.</title>
        <authorList>
            <consortium name="The Broad Institute Genomics Platform"/>
            <consortium name="The Broad Institute Genome Sequencing Center for Infectious Disease"/>
            <person name="Wu L."/>
            <person name="Ma J."/>
        </authorList>
    </citation>
    <scope>NUCLEOTIDE SEQUENCE [LARGE SCALE GENOMIC DNA]</scope>
    <source>
        <strain evidence="7">KCTC 52368</strain>
    </source>
</reference>
<dbReference type="PANTHER" id="PTHR44688:SF16">
    <property type="entry name" value="DNA-BINDING TRANSCRIPTIONAL ACTIVATOR DEVR_DOSR"/>
    <property type="match status" value="1"/>
</dbReference>
<dbReference type="Gene3D" id="1.10.10.10">
    <property type="entry name" value="Winged helix-like DNA-binding domain superfamily/Winged helix DNA-binding domain"/>
    <property type="match status" value="1"/>
</dbReference>
<name>A0ABW5MSB3_9FLAO</name>
<dbReference type="CDD" id="cd06170">
    <property type="entry name" value="LuxR_C_like"/>
    <property type="match status" value="1"/>
</dbReference>
<dbReference type="RefSeq" id="WP_377765631.1">
    <property type="nucleotide sequence ID" value="NZ_JBHULB010000006.1"/>
</dbReference>
<keyword evidence="4" id="KW-0812">Transmembrane</keyword>
<evidence type="ECO:0000256" key="4">
    <source>
        <dbReference type="SAM" id="Phobius"/>
    </source>
</evidence>
<protein>
    <submittedName>
        <fullName evidence="6">Response regulator transcription factor</fullName>
    </submittedName>
</protein>
<sequence>MESKNMLSKYQKYFIGIAIVLSSIAISIRSSEGKVSLILGEYPFVIFLLVVFSSFLVIVYFQINRRKISRLSNQIREQSKIKSEEADALLNELTERQKEVYDLIILGRTNKEIMTELFIEQSTLKSHINQIYRKTNIKSRGELKSKVKR</sequence>
<feature type="transmembrane region" description="Helical" evidence="4">
    <location>
        <begin position="42"/>
        <end position="61"/>
    </location>
</feature>
<accession>A0ABW5MSB3</accession>
<dbReference type="Pfam" id="PF00196">
    <property type="entry name" value="GerE"/>
    <property type="match status" value="1"/>
</dbReference>
<keyword evidence="1" id="KW-0805">Transcription regulation</keyword>
<keyword evidence="2" id="KW-0238">DNA-binding</keyword>
<evidence type="ECO:0000256" key="1">
    <source>
        <dbReference type="ARBA" id="ARBA00023015"/>
    </source>
</evidence>
<gene>
    <name evidence="6" type="ORF">ACFSQJ_03650</name>
</gene>
<proteinExistence type="predicted"/>
<dbReference type="InterPro" id="IPR016032">
    <property type="entry name" value="Sig_transdc_resp-reg_C-effctor"/>
</dbReference>
<dbReference type="PRINTS" id="PR00038">
    <property type="entry name" value="HTHLUXR"/>
</dbReference>
<evidence type="ECO:0000256" key="3">
    <source>
        <dbReference type="ARBA" id="ARBA00023163"/>
    </source>
</evidence>
<evidence type="ECO:0000313" key="6">
    <source>
        <dbReference type="EMBL" id="MFD2586007.1"/>
    </source>
</evidence>
<feature type="domain" description="HTH luxR-type" evidence="5">
    <location>
        <begin position="86"/>
        <end position="149"/>
    </location>
</feature>
<dbReference type="PROSITE" id="PS50043">
    <property type="entry name" value="HTH_LUXR_2"/>
    <property type="match status" value="1"/>
</dbReference>
<dbReference type="InterPro" id="IPR000792">
    <property type="entry name" value="Tscrpt_reg_LuxR_C"/>
</dbReference>
<comment type="caution">
    <text evidence="6">The sequence shown here is derived from an EMBL/GenBank/DDBJ whole genome shotgun (WGS) entry which is preliminary data.</text>
</comment>
<keyword evidence="3" id="KW-0804">Transcription</keyword>
<keyword evidence="4" id="KW-0472">Membrane</keyword>
<organism evidence="6 7">
    <name type="scientific">Croceitalea marina</name>
    <dbReference type="NCBI Taxonomy" id="1775166"/>
    <lineage>
        <taxon>Bacteria</taxon>
        <taxon>Pseudomonadati</taxon>
        <taxon>Bacteroidota</taxon>
        <taxon>Flavobacteriia</taxon>
        <taxon>Flavobacteriales</taxon>
        <taxon>Flavobacteriaceae</taxon>
        <taxon>Croceitalea</taxon>
    </lineage>
</organism>
<feature type="transmembrane region" description="Helical" evidence="4">
    <location>
        <begin position="12"/>
        <end position="30"/>
    </location>
</feature>
<dbReference type="SUPFAM" id="SSF46894">
    <property type="entry name" value="C-terminal effector domain of the bipartite response regulators"/>
    <property type="match status" value="1"/>
</dbReference>
<evidence type="ECO:0000313" key="7">
    <source>
        <dbReference type="Proteomes" id="UP001597526"/>
    </source>
</evidence>
<dbReference type="InterPro" id="IPR036388">
    <property type="entry name" value="WH-like_DNA-bd_sf"/>
</dbReference>
<dbReference type="PANTHER" id="PTHR44688">
    <property type="entry name" value="DNA-BINDING TRANSCRIPTIONAL ACTIVATOR DEVR_DOSR"/>
    <property type="match status" value="1"/>
</dbReference>
<keyword evidence="4" id="KW-1133">Transmembrane helix</keyword>
<evidence type="ECO:0000259" key="5">
    <source>
        <dbReference type="PROSITE" id="PS50043"/>
    </source>
</evidence>
<dbReference type="SMART" id="SM00421">
    <property type="entry name" value="HTH_LUXR"/>
    <property type="match status" value="1"/>
</dbReference>
<keyword evidence="7" id="KW-1185">Reference proteome</keyword>
<dbReference type="Proteomes" id="UP001597526">
    <property type="component" value="Unassembled WGS sequence"/>
</dbReference>
<dbReference type="EMBL" id="JBHULB010000006">
    <property type="protein sequence ID" value="MFD2586007.1"/>
    <property type="molecule type" value="Genomic_DNA"/>
</dbReference>